<feature type="domain" description="Reverse transcriptase/retrotransposon-derived protein RNase H-like" evidence="8">
    <location>
        <begin position="499"/>
        <end position="586"/>
    </location>
</feature>
<organism evidence="9 10">
    <name type="scientific">Popillia japonica</name>
    <name type="common">Japanese beetle</name>
    <dbReference type="NCBI Taxonomy" id="7064"/>
    <lineage>
        <taxon>Eukaryota</taxon>
        <taxon>Metazoa</taxon>
        <taxon>Ecdysozoa</taxon>
        <taxon>Arthropoda</taxon>
        <taxon>Hexapoda</taxon>
        <taxon>Insecta</taxon>
        <taxon>Pterygota</taxon>
        <taxon>Neoptera</taxon>
        <taxon>Endopterygota</taxon>
        <taxon>Coleoptera</taxon>
        <taxon>Polyphaga</taxon>
        <taxon>Scarabaeiformia</taxon>
        <taxon>Scarabaeidae</taxon>
        <taxon>Rutelinae</taxon>
        <taxon>Popillia</taxon>
    </lineage>
</organism>
<dbReference type="InterPro" id="IPR043502">
    <property type="entry name" value="DNA/RNA_pol_sf"/>
</dbReference>
<gene>
    <name evidence="9" type="ORF">QE152_g18183</name>
</gene>
<keyword evidence="5" id="KW-0255">Endonuclease</keyword>
<dbReference type="GO" id="GO:0008233">
    <property type="term" value="F:peptidase activity"/>
    <property type="evidence" value="ECO:0007669"/>
    <property type="project" value="UniProtKB-KW"/>
</dbReference>
<dbReference type="PANTHER" id="PTHR37984:SF5">
    <property type="entry name" value="PROTEIN NYNRIN-LIKE"/>
    <property type="match status" value="1"/>
</dbReference>
<feature type="compositionally biased region" description="Basic and acidic residues" evidence="7">
    <location>
        <begin position="260"/>
        <end position="271"/>
    </location>
</feature>
<keyword evidence="5" id="KW-0378">Hydrolase</keyword>
<dbReference type="GO" id="GO:0008270">
    <property type="term" value="F:zinc ion binding"/>
    <property type="evidence" value="ECO:0007669"/>
    <property type="project" value="InterPro"/>
</dbReference>
<proteinExistence type="predicted"/>
<dbReference type="InterPro" id="IPR021109">
    <property type="entry name" value="Peptidase_aspartic_dom_sf"/>
</dbReference>
<dbReference type="SUPFAM" id="SSF57756">
    <property type="entry name" value="Retrovirus zinc finger-like domains"/>
    <property type="match status" value="1"/>
</dbReference>
<accession>A0AAW1L4B8</accession>
<evidence type="ECO:0000256" key="1">
    <source>
        <dbReference type="ARBA" id="ARBA00022670"/>
    </source>
</evidence>
<keyword evidence="3" id="KW-0548">Nucleotidyltransferase</keyword>
<keyword evidence="10" id="KW-1185">Reference proteome</keyword>
<evidence type="ECO:0000256" key="3">
    <source>
        <dbReference type="ARBA" id="ARBA00022695"/>
    </source>
</evidence>
<dbReference type="PANTHER" id="PTHR37984">
    <property type="entry name" value="PROTEIN CBG26694"/>
    <property type="match status" value="1"/>
</dbReference>
<feature type="region of interest" description="Disordered" evidence="7">
    <location>
        <begin position="249"/>
        <end position="271"/>
    </location>
</feature>
<comment type="caution">
    <text evidence="9">The sequence shown here is derived from an EMBL/GenBank/DDBJ whole genome shotgun (WGS) entry which is preliminary data.</text>
</comment>
<dbReference type="SUPFAM" id="SSF50630">
    <property type="entry name" value="Acid proteases"/>
    <property type="match status" value="1"/>
</dbReference>
<dbReference type="InterPro" id="IPR041577">
    <property type="entry name" value="RT_RNaseH_2"/>
</dbReference>
<name>A0AAW1L4B8_POPJA</name>
<evidence type="ECO:0000313" key="9">
    <source>
        <dbReference type="EMBL" id="KAK9728123.1"/>
    </source>
</evidence>
<keyword evidence="2" id="KW-0808">Transferase</keyword>
<sequence>MDTQQFQKFLEIQARQQEQITQILQQLIRSQNVSASQSDSTEIEVKSIIKNFKCEKYDSNTAAETFIDYFEAQCRMWGLENKPDNVNFLNAKQIAQYCGYEGEMLDRQLRDRFATGLNHKRLEIELKQKWPDLKTVIDNNEREVPFVQVFAVAQAREAAEKDYYDENDTNVHKIKTKNTYENKRKSRIFILNNKQCKRCGKFKHLNNSCAAFSHTCKECNKKGHFEKLCIKTGKAKIIKTGKAKIKQLSTANQSTTKSSSTDRRVHKMKSDDSDSEYEEIFKTSSTSRGKKINLLINNVNCTMDWDPGASYSIISSEMWEKIGKPFLTKPPKLKAYGNFKLTPRGKTDVQVTIDETTKILPVVVIDNADPMLFGLSWSEAFGMPFPKQVYSISANELVKDALDTNKQLEQIIEENVELFNSSLGKIKNYKINTKKHKVELEAQRRYYIQTGERSDTKCKRFSSIRCKQTKEAILNANALVPYDANKRLYLACDASEWNWKHNEDIIFKQVKEAILNANALVPYDANKRLYLACDASEKGIGGLLFHMNEEGKNHHSKYSPETQMVSLNVLYEHLKLECLLVKMTIRQPFSVYKNKNIKYEIENAKNYNRQFQQNDNVYVRTNVEKEWSPAKVIDRTNKYSYKVVTNDSVERRQHADHIRERNDDLPLIDEPVVIDTSELLSTEDSTKRKSRKI</sequence>
<evidence type="ECO:0000259" key="8">
    <source>
        <dbReference type="Pfam" id="PF17919"/>
    </source>
</evidence>
<evidence type="ECO:0000256" key="2">
    <source>
        <dbReference type="ARBA" id="ARBA00022679"/>
    </source>
</evidence>
<dbReference type="InterPro" id="IPR050951">
    <property type="entry name" value="Retrovirus_Pol_polyprotein"/>
</dbReference>
<keyword evidence="1" id="KW-0645">Protease</keyword>
<keyword evidence="4" id="KW-0540">Nuclease</keyword>
<dbReference type="Pfam" id="PF17919">
    <property type="entry name" value="RT_RNaseH_2"/>
    <property type="match status" value="1"/>
</dbReference>
<evidence type="ECO:0000256" key="6">
    <source>
        <dbReference type="ARBA" id="ARBA00023268"/>
    </source>
</evidence>
<dbReference type="GO" id="GO:0006508">
    <property type="term" value="P:proteolysis"/>
    <property type="evidence" value="ECO:0007669"/>
    <property type="project" value="UniProtKB-KW"/>
</dbReference>
<dbReference type="Proteomes" id="UP001458880">
    <property type="component" value="Unassembled WGS sequence"/>
</dbReference>
<dbReference type="GO" id="GO:0003964">
    <property type="term" value="F:RNA-directed DNA polymerase activity"/>
    <property type="evidence" value="ECO:0007669"/>
    <property type="project" value="UniProtKB-KW"/>
</dbReference>
<dbReference type="GO" id="GO:0004519">
    <property type="term" value="F:endonuclease activity"/>
    <property type="evidence" value="ECO:0007669"/>
    <property type="project" value="UniProtKB-KW"/>
</dbReference>
<evidence type="ECO:0000313" key="10">
    <source>
        <dbReference type="Proteomes" id="UP001458880"/>
    </source>
</evidence>
<dbReference type="SUPFAM" id="SSF56672">
    <property type="entry name" value="DNA/RNA polymerases"/>
    <property type="match status" value="1"/>
</dbReference>
<dbReference type="AlphaFoldDB" id="A0AAW1L4B8"/>
<dbReference type="InterPro" id="IPR036875">
    <property type="entry name" value="Znf_CCHC_sf"/>
</dbReference>
<keyword evidence="9" id="KW-0695">RNA-directed DNA polymerase</keyword>
<protein>
    <submittedName>
        <fullName evidence="9">RNase H-like domain found in reverse transcriptase</fullName>
    </submittedName>
</protein>
<feature type="compositionally biased region" description="Polar residues" evidence="7">
    <location>
        <begin position="249"/>
        <end position="259"/>
    </location>
</feature>
<keyword evidence="6" id="KW-0511">Multifunctional enzyme</keyword>
<evidence type="ECO:0000256" key="5">
    <source>
        <dbReference type="ARBA" id="ARBA00022759"/>
    </source>
</evidence>
<evidence type="ECO:0000256" key="7">
    <source>
        <dbReference type="SAM" id="MobiDB-lite"/>
    </source>
</evidence>
<dbReference type="GO" id="GO:0003676">
    <property type="term" value="F:nucleic acid binding"/>
    <property type="evidence" value="ECO:0007669"/>
    <property type="project" value="InterPro"/>
</dbReference>
<dbReference type="EMBL" id="JASPKY010000172">
    <property type="protein sequence ID" value="KAK9728123.1"/>
    <property type="molecule type" value="Genomic_DNA"/>
</dbReference>
<reference evidence="9 10" key="1">
    <citation type="journal article" date="2024" name="BMC Genomics">
        <title>De novo assembly and annotation of Popillia japonica's genome with initial clues to its potential as an invasive pest.</title>
        <authorList>
            <person name="Cucini C."/>
            <person name="Boschi S."/>
            <person name="Funari R."/>
            <person name="Cardaioli E."/>
            <person name="Iannotti N."/>
            <person name="Marturano G."/>
            <person name="Paoli F."/>
            <person name="Bruttini M."/>
            <person name="Carapelli A."/>
            <person name="Frati F."/>
            <person name="Nardi F."/>
        </authorList>
    </citation>
    <scope>NUCLEOTIDE SEQUENCE [LARGE SCALE GENOMIC DNA]</scope>
    <source>
        <strain evidence="9">DMR45628</strain>
    </source>
</reference>
<evidence type="ECO:0000256" key="4">
    <source>
        <dbReference type="ARBA" id="ARBA00022722"/>
    </source>
</evidence>
<dbReference type="Gene3D" id="2.40.70.10">
    <property type="entry name" value="Acid Proteases"/>
    <property type="match status" value="1"/>
</dbReference>